<dbReference type="InterPro" id="IPR017853">
    <property type="entry name" value="GH"/>
</dbReference>
<dbReference type="GO" id="GO:0009341">
    <property type="term" value="C:beta-galactosidase complex"/>
    <property type="evidence" value="ECO:0007669"/>
    <property type="project" value="TreeGrafter"/>
</dbReference>
<dbReference type="PRINTS" id="PR00132">
    <property type="entry name" value="GLHYDRLASE2"/>
</dbReference>
<name>A0A4R4I4C7_9BACT</name>
<evidence type="ECO:0000313" key="14">
    <source>
        <dbReference type="EMBL" id="MDU0270588.1"/>
    </source>
</evidence>
<keyword evidence="6 13" id="KW-0378">Hydrolase</keyword>
<dbReference type="Gene3D" id="3.20.20.80">
    <property type="entry name" value="Glycosidases"/>
    <property type="match status" value="1"/>
</dbReference>
<feature type="domain" description="Beta-galactosidase" evidence="12">
    <location>
        <begin position="628"/>
        <end position="688"/>
    </location>
</feature>
<dbReference type="EMBL" id="VVZB01000024">
    <property type="protein sequence ID" value="KAA5379164.1"/>
    <property type="molecule type" value="Genomic_DNA"/>
</dbReference>
<dbReference type="Pfam" id="PF16353">
    <property type="entry name" value="LacZ_4"/>
    <property type="match status" value="1"/>
</dbReference>
<evidence type="ECO:0000256" key="6">
    <source>
        <dbReference type="ARBA" id="ARBA00022801"/>
    </source>
</evidence>
<evidence type="ECO:0000313" key="15">
    <source>
        <dbReference type="Proteomes" id="UP000347681"/>
    </source>
</evidence>
<comment type="caution">
    <text evidence="13">The sequence shown here is derived from an EMBL/GenBank/DDBJ whole genome shotgun (WGS) entry which is preliminary data.</text>
</comment>
<evidence type="ECO:0000256" key="2">
    <source>
        <dbReference type="ARBA" id="ARBA00001913"/>
    </source>
</evidence>
<dbReference type="KEGG" id="bdo:EL88_19455"/>
<comment type="subunit">
    <text evidence="4">Monomer.</text>
</comment>
<accession>A0A4R4I4C7</accession>
<feature type="domain" description="Glycoside hydrolase family 2 immunoglobulin-like beta-sandwich" evidence="9">
    <location>
        <begin position="202"/>
        <end position="309"/>
    </location>
</feature>
<dbReference type="InterPro" id="IPR006103">
    <property type="entry name" value="Glyco_hydro_2_cat"/>
</dbReference>
<proteinExistence type="inferred from homology"/>
<dbReference type="InterPro" id="IPR032312">
    <property type="entry name" value="LacZ_4"/>
</dbReference>
<dbReference type="GO" id="GO:0030246">
    <property type="term" value="F:carbohydrate binding"/>
    <property type="evidence" value="ECO:0007669"/>
    <property type="project" value="InterPro"/>
</dbReference>
<gene>
    <name evidence="13" type="ORF">F2Y61_21825</name>
    <name evidence="14" type="ORF">RVH45_11960</name>
</gene>
<dbReference type="InterPro" id="IPR013783">
    <property type="entry name" value="Ig-like_fold"/>
</dbReference>
<feature type="domain" description="Glycosyl hydrolases family 2 sugar binding" evidence="11">
    <location>
        <begin position="42"/>
        <end position="198"/>
    </location>
</feature>
<sequence length="1017" mass="117517">MKKIFLLLVLASFWANVVAGTSIKTLMDMPHFYPVRERLFTQSLNGTWKIKIIKGLEIPTDYHRWKDNDYDDKKWDNIIVPGNWETQGLKFPEYGKDLEPYTGLYRTTFKYNPTWEKKHVILRFDGIYYGYKCFINGNKVGEWGSATNLCQFNITPFLHKNKENVLCVQVNTRPMGWLFDTNDCWSLGGITRDVELFTLDDVYLEDVTFTSNITPNLDALIHIRVNTGRFKQENNDYKLNVSLTDTQNNHVLNFSQNIKKDSSVFNFRGEIKNPQLWTAETPNLYRLEVCVVDAKGYVVQRSNENVGIRDIHIDGFNLKINHKPVLLRGVCLNEIDPKLGRALTYKERRQQLEMIKAANINFIRTAHYPFNHEFYELCDEMGFYVCNEIPFGSRGAAYLKQEEYLPNLKARADATLRRDKNHPSVIIWSLGNENPYTPIVEELLKFVKEKDPSRPRGLPQKVSDFMNFASNPSENVDVIMGHYLSDTRIDQAIKMTKKPIIHTEYAHSLGLAFGDFEAKYDRILREEKVIGGSIWCWSDQTIMTLGDTQKNHILKSVWADSLRFIDSYGRSEVPEGKSEIWKEAADGIVYGDGYPQEDYFQVRKVYSPIVVKTKKLNGKLGVANDFNIEVENRFDFISLNGYKIKWKICNVKKIVERGEVWLHIPPRKYATIPLRSTLPDSVDFNDLMLCLEITDSFEKAVYEKNIPILLDNKKDYYSFIKSLPRAQLIQSEISKTKAYIQTENSSFSISNKGIVTITDSKRKVIIKSPLFLRVGRPLTITLDYLTQKDKYFWEPYILEPIVEKFKGRKTQNGIQVKLYCRWHRNGQKKQYVSGIVNISVSDNGVIQSDYCLTPSSGADGYFLECGLTLKLDSIFDTFRWLGEGPFTYTPGKTMYNKRNCWALHKNDLRFIGNRGLVDIAVATDKQRGIGLWSDNGNIGVENINGSIYISQNAIVTGYGSKFTAPQKRKTMDNLKEIKGTLLLFIDDPMYPISFWESIFKPYQTIVPEQPYMKSYGW</sequence>
<dbReference type="InterPro" id="IPR006104">
    <property type="entry name" value="Glyco_hydro_2_N"/>
</dbReference>
<dbReference type="Gene3D" id="2.70.98.10">
    <property type="match status" value="1"/>
</dbReference>
<evidence type="ECO:0000256" key="3">
    <source>
        <dbReference type="ARBA" id="ARBA00007401"/>
    </source>
</evidence>
<comment type="catalytic activity">
    <reaction evidence="1">
        <text>Hydrolysis of terminal non-reducing beta-D-galactose residues in beta-D-galactosides.</text>
        <dbReference type="EC" id="3.2.1.23"/>
    </reaction>
</comment>
<evidence type="ECO:0000256" key="7">
    <source>
        <dbReference type="ARBA" id="ARBA00022837"/>
    </source>
</evidence>
<dbReference type="RefSeq" id="WP_051926307.1">
    <property type="nucleotide sequence ID" value="NZ_BAABZF010000001.1"/>
</dbReference>
<dbReference type="Pfam" id="PF02836">
    <property type="entry name" value="Glyco_hydro_2_C"/>
    <property type="match status" value="1"/>
</dbReference>
<dbReference type="Proteomes" id="UP001181086">
    <property type="component" value="Unassembled WGS sequence"/>
</dbReference>
<dbReference type="Gene3D" id="2.60.120.260">
    <property type="entry name" value="Galactose-binding domain-like"/>
    <property type="match status" value="1"/>
</dbReference>
<dbReference type="InterPro" id="IPR006101">
    <property type="entry name" value="Glyco_hydro_2"/>
</dbReference>
<dbReference type="AlphaFoldDB" id="A0A4R4I4C7"/>
<dbReference type="Proteomes" id="UP000347681">
    <property type="component" value="Unassembled WGS sequence"/>
</dbReference>
<dbReference type="InterPro" id="IPR050347">
    <property type="entry name" value="Bact_Beta-galactosidase"/>
</dbReference>
<evidence type="ECO:0000256" key="5">
    <source>
        <dbReference type="ARBA" id="ARBA00012756"/>
    </source>
</evidence>
<dbReference type="InterPro" id="IPR023232">
    <property type="entry name" value="Glyco_hydro_2_AS"/>
</dbReference>
<dbReference type="Pfam" id="PF00703">
    <property type="entry name" value="Glyco_hydro_2"/>
    <property type="match status" value="1"/>
</dbReference>
<dbReference type="EMBL" id="JAWDEV010000010">
    <property type="protein sequence ID" value="MDU0270588.1"/>
    <property type="molecule type" value="Genomic_DNA"/>
</dbReference>
<evidence type="ECO:0000256" key="4">
    <source>
        <dbReference type="ARBA" id="ARBA00011245"/>
    </source>
</evidence>
<evidence type="ECO:0000256" key="8">
    <source>
        <dbReference type="ARBA" id="ARBA00023295"/>
    </source>
</evidence>
<comment type="similarity">
    <text evidence="3">Belongs to the glycosyl hydrolase 2 family.</text>
</comment>
<dbReference type="GO" id="GO:0005990">
    <property type="term" value="P:lactose catabolic process"/>
    <property type="evidence" value="ECO:0007669"/>
    <property type="project" value="TreeGrafter"/>
</dbReference>
<reference evidence="14" key="2">
    <citation type="submission" date="2023-10" db="EMBL/GenBank/DDBJ databases">
        <title>Genome of Potential pathogenic bacteria in Crohn's disease.</title>
        <authorList>
            <person name="Rodriguez-Palacios A."/>
        </authorList>
    </citation>
    <scope>NUCLEOTIDE SEQUENCE</scope>
    <source>
        <strain evidence="14">CavFT-hAR62</strain>
    </source>
</reference>
<dbReference type="PANTHER" id="PTHR46323">
    <property type="entry name" value="BETA-GALACTOSIDASE"/>
    <property type="match status" value="1"/>
</dbReference>
<dbReference type="GO" id="GO:0004565">
    <property type="term" value="F:beta-galactosidase activity"/>
    <property type="evidence" value="ECO:0007669"/>
    <property type="project" value="UniProtKB-EC"/>
</dbReference>
<dbReference type="SUPFAM" id="SSF51445">
    <property type="entry name" value="(Trans)glycosidases"/>
    <property type="match status" value="1"/>
</dbReference>
<comment type="cofactor">
    <cofactor evidence="2">
        <name>Ca(2+)</name>
        <dbReference type="ChEBI" id="CHEBI:29108"/>
    </cofactor>
</comment>
<dbReference type="InterPro" id="IPR014718">
    <property type="entry name" value="GH-type_carb-bd"/>
</dbReference>
<evidence type="ECO:0000259" key="12">
    <source>
        <dbReference type="Pfam" id="PF16353"/>
    </source>
</evidence>
<evidence type="ECO:0000256" key="1">
    <source>
        <dbReference type="ARBA" id="ARBA00001412"/>
    </source>
</evidence>
<keyword evidence="7" id="KW-0106">Calcium</keyword>
<evidence type="ECO:0000259" key="10">
    <source>
        <dbReference type="Pfam" id="PF02836"/>
    </source>
</evidence>
<evidence type="ECO:0000259" key="9">
    <source>
        <dbReference type="Pfam" id="PF00703"/>
    </source>
</evidence>
<evidence type="ECO:0000259" key="11">
    <source>
        <dbReference type="Pfam" id="PF02837"/>
    </source>
</evidence>
<evidence type="ECO:0000313" key="13">
    <source>
        <dbReference type="EMBL" id="KAA5379164.1"/>
    </source>
</evidence>
<dbReference type="Gene3D" id="2.60.40.10">
    <property type="entry name" value="Immunoglobulins"/>
    <property type="match status" value="2"/>
</dbReference>
<dbReference type="SUPFAM" id="SSF49303">
    <property type="entry name" value="beta-Galactosidase/glucuronidase domain"/>
    <property type="match status" value="2"/>
</dbReference>
<dbReference type="PROSITE" id="PS00608">
    <property type="entry name" value="GLYCOSYL_HYDROL_F2_2"/>
    <property type="match status" value="1"/>
</dbReference>
<dbReference type="PANTHER" id="PTHR46323:SF2">
    <property type="entry name" value="BETA-GALACTOSIDASE"/>
    <property type="match status" value="1"/>
</dbReference>
<dbReference type="SUPFAM" id="SSF49785">
    <property type="entry name" value="Galactose-binding domain-like"/>
    <property type="match status" value="1"/>
</dbReference>
<dbReference type="InterPro" id="IPR036156">
    <property type="entry name" value="Beta-gal/glucu_dom_sf"/>
</dbReference>
<organism evidence="13 15">
    <name type="scientific">Phocaeicola dorei</name>
    <dbReference type="NCBI Taxonomy" id="357276"/>
    <lineage>
        <taxon>Bacteria</taxon>
        <taxon>Pseudomonadati</taxon>
        <taxon>Bacteroidota</taxon>
        <taxon>Bacteroidia</taxon>
        <taxon>Bacteroidales</taxon>
        <taxon>Bacteroidaceae</taxon>
        <taxon>Phocaeicola</taxon>
    </lineage>
</organism>
<feature type="domain" description="Glycoside hydrolase family 2 catalytic" evidence="10">
    <location>
        <begin position="313"/>
        <end position="609"/>
    </location>
</feature>
<dbReference type="InterPro" id="IPR006102">
    <property type="entry name" value="Ig-like_GH2"/>
</dbReference>
<dbReference type="InterPro" id="IPR008979">
    <property type="entry name" value="Galactose-bd-like_sf"/>
</dbReference>
<dbReference type="EC" id="3.2.1.23" evidence="5"/>
<protein>
    <recommendedName>
        <fullName evidence="5">beta-galactosidase</fullName>
        <ecNumber evidence="5">3.2.1.23</ecNumber>
    </recommendedName>
</protein>
<reference evidence="13 15" key="1">
    <citation type="journal article" date="2019" name="Nat. Med.">
        <title>A library of human gut bacterial isolates paired with longitudinal multiomics data enables mechanistic microbiome research.</title>
        <authorList>
            <person name="Poyet M."/>
            <person name="Groussin M."/>
            <person name="Gibbons S.M."/>
            <person name="Avila-Pacheco J."/>
            <person name="Jiang X."/>
            <person name="Kearney S.M."/>
            <person name="Perrotta A.R."/>
            <person name="Berdy B."/>
            <person name="Zhao S."/>
            <person name="Lieberman T.D."/>
            <person name="Swanson P.K."/>
            <person name="Smith M."/>
            <person name="Roesemann S."/>
            <person name="Alexander J.E."/>
            <person name="Rich S.A."/>
            <person name="Livny J."/>
            <person name="Vlamakis H."/>
            <person name="Clish C."/>
            <person name="Bullock K."/>
            <person name="Deik A."/>
            <person name="Scott J."/>
            <person name="Pierce K.A."/>
            <person name="Xavier R.J."/>
            <person name="Alm E.J."/>
        </authorList>
    </citation>
    <scope>NUCLEOTIDE SEQUENCE [LARGE SCALE GENOMIC DNA]</scope>
    <source>
        <strain evidence="13 15">BIOML-A5</strain>
    </source>
</reference>
<dbReference type="Pfam" id="PF02837">
    <property type="entry name" value="Glyco_hydro_2_N"/>
    <property type="match status" value="1"/>
</dbReference>
<keyword evidence="8" id="KW-0326">Glycosidase</keyword>